<sequence length="148" mass="16112">MSHPGVYVCALADEAFDPSAPFTWCRQIAYIGMTISRGGLRARLGQFDNAVRGRTGHRGADRVRCLYPDYASVARALYVAVVPFPCDVTSLHPSDLEVMGEVAQFEYRCLAEHARAVGGLPEFNDDRKPSKASAAFGQQVATLYAAKV</sequence>
<reference evidence="2" key="1">
    <citation type="journal article" date="2019" name="Int. J. Syst. Evol. Microbiol.">
        <title>The Global Catalogue of Microorganisms (GCM) 10K type strain sequencing project: providing services to taxonomists for standard genome sequencing and annotation.</title>
        <authorList>
            <consortium name="The Broad Institute Genomics Platform"/>
            <consortium name="The Broad Institute Genome Sequencing Center for Infectious Disease"/>
            <person name="Wu L."/>
            <person name="Ma J."/>
        </authorList>
    </citation>
    <scope>NUCLEOTIDE SEQUENCE [LARGE SCALE GENOMIC DNA]</scope>
    <source>
        <strain evidence="2">LMG 29247</strain>
    </source>
</reference>
<evidence type="ECO:0008006" key="3">
    <source>
        <dbReference type="Google" id="ProtNLM"/>
    </source>
</evidence>
<accession>A0ABW4KWL3</accession>
<evidence type="ECO:0000313" key="1">
    <source>
        <dbReference type="EMBL" id="MFD1711698.1"/>
    </source>
</evidence>
<protein>
    <recommendedName>
        <fullName evidence="3">GIY-YIG nuclease family protein</fullName>
    </recommendedName>
</protein>
<evidence type="ECO:0000313" key="2">
    <source>
        <dbReference type="Proteomes" id="UP001597304"/>
    </source>
</evidence>
<comment type="caution">
    <text evidence="1">The sequence shown here is derived from an EMBL/GenBank/DDBJ whole genome shotgun (WGS) entry which is preliminary data.</text>
</comment>
<keyword evidence="2" id="KW-1185">Reference proteome</keyword>
<gene>
    <name evidence="1" type="ORF">ACFSF0_13860</name>
</gene>
<dbReference type="RefSeq" id="WP_147914350.1">
    <property type="nucleotide sequence ID" value="NZ_JBHUEJ010000033.1"/>
</dbReference>
<proteinExistence type="predicted"/>
<dbReference type="Proteomes" id="UP001597304">
    <property type="component" value="Unassembled WGS sequence"/>
</dbReference>
<dbReference type="EMBL" id="JBHUEJ010000033">
    <property type="protein sequence ID" value="MFD1711698.1"/>
    <property type="molecule type" value="Genomic_DNA"/>
</dbReference>
<organism evidence="1 2">
    <name type="scientific">Ottowia flava</name>
    <dbReference type="NCBI Taxonomy" id="2675430"/>
    <lineage>
        <taxon>Bacteria</taxon>
        <taxon>Pseudomonadati</taxon>
        <taxon>Pseudomonadota</taxon>
        <taxon>Betaproteobacteria</taxon>
        <taxon>Burkholderiales</taxon>
        <taxon>Comamonadaceae</taxon>
        <taxon>Ottowia</taxon>
    </lineage>
</organism>
<name>A0ABW4KWL3_9BURK</name>